<evidence type="ECO:0000256" key="2">
    <source>
        <dbReference type="PIRSR" id="PIRSR602401-1"/>
    </source>
</evidence>
<dbReference type="InterPro" id="IPR036396">
    <property type="entry name" value="Cyt_P450_sf"/>
</dbReference>
<accession>A0A1Y1Z7J2</accession>
<dbReference type="PRINTS" id="PR00385">
    <property type="entry name" value="P450"/>
</dbReference>
<dbReference type="InterPro" id="IPR002401">
    <property type="entry name" value="Cyt_P450_E_grp-I"/>
</dbReference>
<keyword evidence="5" id="KW-1185">Reference proteome</keyword>
<feature type="binding site" description="axial binding residue" evidence="2">
    <location>
        <position position="482"/>
    </location>
    <ligand>
        <name>heme</name>
        <dbReference type="ChEBI" id="CHEBI:30413"/>
    </ligand>
    <ligandPart>
        <name>Fe</name>
        <dbReference type="ChEBI" id="CHEBI:18248"/>
    </ligandPart>
</feature>
<dbReference type="InterPro" id="IPR050121">
    <property type="entry name" value="Cytochrome_P450_monoxygenase"/>
</dbReference>
<evidence type="ECO:0000313" key="5">
    <source>
        <dbReference type="Proteomes" id="UP000193144"/>
    </source>
</evidence>
<comment type="similarity">
    <text evidence="1">Belongs to the cytochrome P450 family.</text>
</comment>
<feature type="signal peptide" evidence="3">
    <location>
        <begin position="1"/>
        <end position="20"/>
    </location>
</feature>
<protein>
    <submittedName>
        <fullName evidence="4">Putative cytochrome P450 monooxygenase</fullName>
    </submittedName>
</protein>
<dbReference type="GO" id="GO:0016705">
    <property type="term" value="F:oxidoreductase activity, acting on paired donors, with incorporation or reduction of molecular oxygen"/>
    <property type="evidence" value="ECO:0007669"/>
    <property type="project" value="InterPro"/>
</dbReference>
<dbReference type="CDD" id="cd11070">
    <property type="entry name" value="CYP56-like"/>
    <property type="match status" value="1"/>
</dbReference>
<comment type="cofactor">
    <cofactor evidence="2">
        <name>heme</name>
        <dbReference type="ChEBI" id="CHEBI:30413"/>
    </cofactor>
</comment>
<comment type="caution">
    <text evidence="4">The sequence shown here is derived from an EMBL/GenBank/DDBJ whole genome shotgun (WGS) entry which is preliminary data.</text>
</comment>
<keyword evidence="2" id="KW-0349">Heme</keyword>
<evidence type="ECO:0000256" key="3">
    <source>
        <dbReference type="SAM" id="SignalP"/>
    </source>
</evidence>
<dbReference type="InterPro" id="IPR001128">
    <property type="entry name" value="Cyt_P450"/>
</dbReference>
<proteinExistence type="inferred from homology"/>
<gene>
    <name evidence="4" type="ORF">BCR34DRAFT_571453</name>
</gene>
<evidence type="ECO:0000313" key="4">
    <source>
        <dbReference type="EMBL" id="ORY06229.1"/>
    </source>
</evidence>
<keyword evidence="4" id="KW-0503">Monooxygenase</keyword>
<dbReference type="Pfam" id="PF00067">
    <property type="entry name" value="p450"/>
    <property type="match status" value="1"/>
</dbReference>
<dbReference type="Gene3D" id="1.10.630.10">
    <property type="entry name" value="Cytochrome P450"/>
    <property type="match status" value="1"/>
</dbReference>
<dbReference type="GO" id="GO:0005506">
    <property type="term" value="F:iron ion binding"/>
    <property type="evidence" value="ECO:0007669"/>
    <property type="project" value="InterPro"/>
</dbReference>
<dbReference type="PANTHER" id="PTHR24305">
    <property type="entry name" value="CYTOCHROME P450"/>
    <property type="match status" value="1"/>
</dbReference>
<keyword evidence="2" id="KW-0479">Metal-binding</keyword>
<dbReference type="GO" id="GO:0004497">
    <property type="term" value="F:monooxygenase activity"/>
    <property type="evidence" value="ECO:0007669"/>
    <property type="project" value="UniProtKB-KW"/>
</dbReference>
<dbReference type="SUPFAM" id="SSF48264">
    <property type="entry name" value="Cytochrome P450"/>
    <property type="match status" value="1"/>
</dbReference>
<evidence type="ECO:0000256" key="1">
    <source>
        <dbReference type="ARBA" id="ARBA00010617"/>
    </source>
</evidence>
<feature type="chain" id="PRO_5012756466" evidence="3">
    <location>
        <begin position="21"/>
        <end position="552"/>
    </location>
</feature>
<organism evidence="4 5">
    <name type="scientific">Clohesyomyces aquaticus</name>
    <dbReference type="NCBI Taxonomy" id="1231657"/>
    <lineage>
        <taxon>Eukaryota</taxon>
        <taxon>Fungi</taxon>
        <taxon>Dikarya</taxon>
        <taxon>Ascomycota</taxon>
        <taxon>Pezizomycotina</taxon>
        <taxon>Dothideomycetes</taxon>
        <taxon>Pleosporomycetidae</taxon>
        <taxon>Pleosporales</taxon>
        <taxon>Lindgomycetaceae</taxon>
        <taxon>Clohesyomyces</taxon>
    </lineage>
</organism>
<keyword evidence="4" id="KW-0560">Oxidoreductase</keyword>
<dbReference type="Proteomes" id="UP000193144">
    <property type="component" value="Unassembled WGS sequence"/>
</dbReference>
<dbReference type="PANTHER" id="PTHR24305:SF166">
    <property type="entry name" value="CYTOCHROME P450 12A4, MITOCHONDRIAL-RELATED"/>
    <property type="match status" value="1"/>
</dbReference>
<sequence length="552" mass="62723">MIPLILLTLVLLYTSWSVICLELNYRRAKSMGIPLIRMPVDPLNIPLQVVEPHIFRIVDFFRIPLPKACMMMRRGWHFGVKAQFHEEMGPIWAFVTPRDIHVQVCDTAALHNVFGRRGDFVRPREFYQLLAAFGPCLSTATPSEWARHRKILATPFMNESIMDYVWNESLRQTQQMVQAWTTKGAVIRIGKDTRTLSLNVLAAIGFRRSFKFESSAKEPTTGGSPNETFDYRDALQMVLDNAILVMVVGWKNLLYPWLPAWIRRIGKAASDFQKHMEIMLNEEMEALNRGEKGMGTIMTAFVRGLDAHQKDPSKGNSVEEIYGNTFVINFAGHDTTANTLAFATLLLAGNQDVQEWVAEEVQQFIGEDEDDWKYAEAFPKLVRSQAVLLETLRLFPPVMAIPKWTNEQPQKLIVAGKPVTLPPGTGVFMSIMAAQTYKSYWTDPLVWKPSRWITHNSTGSLEKITTDPQVPFYSWSGGPQNCPGEKFSKVEFVAVLAGLLHKHRIRPVKEVGESVEETRKRFTKVANDCDALMLLRCRDTDQVEVTCERVAA</sequence>
<dbReference type="AlphaFoldDB" id="A0A1Y1Z7J2"/>
<dbReference type="GO" id="GO:0020037">
    <property type="term" value="F:heme binding"/>
    <property type="evidence" value="ECO:0007669"/>
    <property type="project" value="InterPro"/>
</dbReference>
<dbReference type="OrthoDB" id="1470350at2759"/>
<keyword evidence="3" id="KW-0732">Signal</keyword>
<keyword evidence="2" id="KW-0408">Iron</keyword>
<dbReference type="STRING" id="1231657.A0A1Y1Z7J2"/>
<dbReference type="PRINTS" id="PR00463">
    <property type="entry name" value="EP450I"/>
</dbReference>
<name>A0A1Y1Z7J2_9PLEO</name>
<reference evidence="4 5" key="1">
    <citation type="submission" date="2016-07" db="EMBL/GenBank/DDBJ databases">
        <title>Pervasive Adenine N6-methylation of Active Genes in Fungi.</title>
        <authorList>
            <consortium name="DOE Joint Genome Institute"/>
            <person name="Mondo S.J."/>
            <person name="Dannebaum R.O."/>
            <person name="Kuo R.C."/>
            <person name="Labutti K."/>
            <person name="Haridas S."/>
            <person name="Kuo A."/>
            <person name="Salamov A."/>
            <person name="Ahrendt S.R."/>
            <person name="Lipzen A."/>
            <person name="Sullivan W."/>
            <person name="Andreopoulos W.B."/>
            <person name="Clum A."/>
            <person name="Lindquist E."/>
            <person name="Daum C."/>
            <person name="Ramamoorthy G.K."/>
            <person name="Gryganskyi A."/>
            <person name="Culley D."/>
            <person name="Magnuson J.K."/>
            <person name="James T.Y."/>
            <person name="O'Malley M.A."/>
            <person name="Stajich J.E."/>
            <person name="Spatafora J.W."/>
            <person name="Visel A."/>
            <person name="Grigoriev I.V."/>
        </authorList>
    </citation>
    <scope>NUCLEOTIDE SEQUENCE [LARGE SCALE GENOMIC DNA]</scope>
    <source>
        <strain evidence="4 5">CBS 115471</strain>
    </source>
</reference>
<dbReference type="EMBL" id="MCFA01000118">
    <property type="protein sequence ID" value="ORY06229.1"/>
    <property type="molecule type" value="Genomic_DNA"/>
</dbReference>